<evidence type="ECO:0000313" key="2">
    <source>
        <dbReference type="Proteomes" id="UP001217838"/>
    </source>
</evidence>
<dbReference type="EMBL" id="JAQNDN010000010">
    <property type="protein sequence ID" value="MDC0670042.1"/>
    <property type="molecule type" value="Genomic_DNA"/>
</dbReference>
<protein>
    <submittedName>
        <fullName evidence="1">Uncharacterized protein</fullName>
    </submittedName>
</protein>
<reference evidence="1 2" key="1">
    <citation type="submission" date="2022-11" db="EMBL/GenBank/DDBJ databases">
        <title>Minimal conservation of predation-associated metabolite biosynthetic gene clusters underscores biosynthetic potential of Myxococcota including descriptions for ten novel species: Archangium lansinium sp. nov., Myxococcus landrumus sp. nov., Nannocystis bai.</title>
        <authorList>
            <person name="Ahearne A."/>
            <person name="Stevens C."/>
            <person name="Dowd S."/>
        </authorList>
    </citation>
    <scope>NUCLEOTIDE SEQUENCE [LARGE SCALE GENOMIC DNA]</scope>
    <source>
        <strain evidence="1 2">NCELM</strain>
    </source>
</reference>
<accession>A0ABT5BAI0</accession>
<keyword evidence="2" id="KW-1185">Reference proteome</keyword>
<proteinExistence type="predicted"/>
<dbReference type="RefSeq" id="WP_271999853.1">
    <property type="nucleotide sequence ID" value="NZ_JAQNDN010000010.1"/>
</dbReference>
<comment type="caution">
    <text evidence="1">The sequence shown here is derived from an EMBL/GenBank/DDBJ whole genome shotgun (WGS) entry which is preliminary data.</text>
</comment>
<evidence type="ECO:0000313" key="1">
    <source>
        <dbReference type="EMBL" id="MDC0670042.1"/>
    </source>
</evidence>
<sequence length="101" mass="10193">MPGAPWDVAPVDLVEVAAASPSPPAHHGVEAGLAERDGVRPRSAAIQPLTVRLLALPGLGAVVGAFTARAARPRPAAHVLRLGAAAPREGLAVALHVRGVE</sequence>
<dbReference type="Proteomes" id="UP001217838">
    <property type="component" value="Unassembled WGS sequence"/>
</dbReference>
<name>A0ABT5BAI0_9BACT</name>
<gene>
    <name evidence="1" type="ORF">POL58_19980</name>
</gene>
<organism evidence="1 2">
    <name type="scientific">Nannocystis radixulma</name>
    <dbReference type="NCBI Taxonomy" id="2995305"/>
    <lineage>
        <taxon>Bacteria</taxon>
        <taxon>Pseudomonadati</taxon>
        <taxon>Myxococcota</taxon>
        <taxon>Polyangia</taxon>
        <taxon>Nannocystales</taxon>
        <taxon>Nannocystaceae</taxon>
        <taxon>Nannocystis</taxon>
    </lineage>
</organism>